<name>A0ACB9SRN5_HOLOL</name>
<keyword evidence="2" id="KW-1185">Reference proteome</keyword>
<organism evidence="1 2">
    <name type="scientific">Holotrichia oblita</name>
    <name type="common">Chafer beetle</name>
    <dbReference type="NCBI Taxonomy" id="644536"/>
    <lineage>
        <taxon>Eukaryota</taxon>
        <taxon>Metazoa</taxon>
        <taxon>Ecdysozoa</taxon>
        <taxon>Arthropoda</taxon>
        <taxon>Hexapoda</taxon>
        <taxon>Insecta</taxon>
        <taxon>Pterygota</taxon>
        <taxon>Neoptera</taxon>
        <taxon>Endopterygota</taxon>
        <taxon>Coleoptera</taxon>
        <taxon>Polyphaga</taxon>
        <taxon>Scarabaeiformia</taxon>
        <taxon>Scarabaeidae</taxon>
        <taxon>Melolonthinae</taxon>
        <taxon>Holotrichia</taxon>
    </lineage>
</organism>
<dbReference type="Proteomes" id="UP001056778">
    <property type="component" value="Chromosome 7"/>
</dbReference>
<evidence type="ECO:0000313" key="1">
    <source>
        <dbReference type="EMBL" id="KAI4457428.1"/>
    </source>
</evidence>
<dbReference type="EMBL" id="CM043021">
    <property type="protein sequence ID" value="KAI4457428.1"/>
    <property type="molecule type" value="Genomic_DNA"/>
</dbReference>
<accession>A0ACB9SRN5</accession>
<sequence>MPRFDQSFNGLCEQNLQETQQLKQRYLDGKNKRVPKTKDKKQQDSIQSSVHVQQKFLKRTVEEHDPGGGGPGNDGYEPPVKLQCTTQHGTHQPEGLTKFSVEIVQQLEFTTSAANSQPQQISTNVTVKAHTNASVKSDVSSPKPANNQSSVPNKNNIVDVGTLVECVKQEPDNDFADLDQCAAALEKDAVAHGGAGFGAFTDLIGDDTNDDTLKDLISDITNCPEFLKEFDFEDKTDVVNALKVEDLKDISSSLDPTNNIHSPLAYSNIDFGKTELSPAAQTLKQMAEQHQHKNQMGLSYNPNGRTPNSRSPYPDFPLPDYGSPNSNSQFHKSNSTFPQPDMIKQEMMFQTSDFDMKRKTAASGMYKQQYSPYGSPGAAANHGSPGYLPRGNPGGGAGPNGNNFGAGTPPRPPSGPGGNNSTTTLQINQAQQLHISQQSHGHNIQVSAGQHLHLTGDLKGNVSVAAQQGMHFTQHVPSSNTNQQQSQQQSQQSQSQQQQNPHQTSQPNNQQGNQHNNNPNQSQQSQQQQQNGGPNQQHSNNPMLSANQHSNLQSSLGNMNSSNISPGIGVSMHSPGLGNMQNSNSMGGGNGLGTAGMQSGLGGGNTMMGPGGINHGVMPGNHLSGQTSLGDTYSLSQSQTINFTQQSLRQRANSTNGMTNPMGPGNQFGPGGPMNTNNMAPRHLSPQALEHQKLLQQQMLRAQQVQQHVRPPPPDYKTTAGMMQGMQPRYTGVPPNVRRCLQPMPPSGPMMMRPHNMYMMQQQHMTARGVYPRQQTTMSSMDNMPPQGGNNEWRHMLMTQQQSANFNQQMRPNFPQGFNMNSGNMSMSALQHQQLRVQQGMVGNNLGQGLGQGINQAQVMNQGSPMSQMNTLNQQIMTHMQQQQSVMQQNSNQTKRLFVHEPVKVVLRKSCYDAQCYMKKGSEIPLVLLAKLIKLRIITIITDDVHQYKYEKLKSSDSDTDNKYVFCSKFGYRKLYIILTQFYNPQIIPACCQCGLSISAIVEFGKKNDKSNAKTSNRQSDILRQEFWKHAPCLYYQHHLDEPFRLIYNPKSVSMPKDNPKTYVAECTKLYKGFVKSINIDKIKRMRDTLIRNYGLNEYLMSGLSKLVSEDNVRSVSDETSTSDSSGTGWEDNKPYVKRVIPELDIDTRKRYTMWPFEKISMSSIHMQQTQSVSMSNQALQQQNMNNQLVNASPANNQSNSMNAFNSQTADFSLEFLDNLPSTDTSGFTEQELLSSFDNDSGFNFQDIL</sequence>
<reference evidence="1" key="1">
    <citation type="submission" date="2022-04" db="EMBL/GenBank/DDBJ databases">
        <title>Chromosome-scale genome assembly of Holotrichia oblita Faldermann.</title>
        <authorList>
            <person name="Rongchong L."/>
        </authorList>
    </citation>
    <scope>NUCLEOTIDE SEQUENCE</scope>
    <source>
        <strain evidence="1">81SQS9</strain>
    </source>
</reference>
<evidence type="ECO:0000313" key="2">
    <source>
        <dbReference type="Proteomes" id="UP001056778"/>
    </source>
</evidence>
<protein>
    <submittedName>
        <fullName evidence="1">Maml-1 domain</fullName>
    </submittedName>
</protein>
<gene>
    <name evidence="1" type="ORF">MML48_7g00003698</name>
</gene>
<comment type="caution">
    <text evidence="1">The sequence shown here is derived from an EMBL/GenBank/DDBJ whole genome shotgun (WGS) entry which is preliminary data.</text>
</comment>
<proteinExistence type="predicted"/>